<sequence length="477" mass="54936">MFDFIDKILSSFVSCFSRKAAFRWFVVLTLGLMLHSDKLGVTSVIRDLALKPDCYLSMLHFFRASSWSLDRIQQCWFQTVLRFFPLYQEEGFHVLVGDGVKQSKEGRRIPGVKKLCQESENSAKPQFIHGHMFGGLGILAGSIRSMACIPLSIRLHDGLQDTFGWEASTVSDASHVVQMVEDACLAAKTFGNSILLLDRYFLSVPALKRLQELTSEETVHMEIVTKAKCNCTAFEKPAPRKSGRGRPPKKGKAVRLKDLFESRKEQFRETELVLCGKKEKLRYYSIDLLWGQKLYQELRFVLVEYNGTQSILAGTCLELDPLSMIRLYSFRFQIECTFRELKRQTGAFCYHFWSKHMPRLNYYRKKTEPSALGQVESDHARRKIMQAVQAIEMHMALSCIAMGSIQCLSLRMEGKLCSEQIRYPRTPSKGKVSEGAMMHYLRKHIFRFMWQNPELHITQLIQEVQEQSEICEDLLAS</sequence>
<protein>
    <submittedName>
        <fullName evidence="1">Transposase</fullName>
    </submittedName>
</protein>
<dbReference type="EMBL" id="SRYA01000201">
    <property type="protein sequence ID" value="TGY85174.1"/>
    <property type="molecule type" value="Genomic_DNA"/>
</dbReference>
<dbReference type="Proteomes" id="UP000304953">
    <property type="component" value="Unassembled WGS sequence"/>
</dbReference>
<name>A0AC61RLI7_9FIRM</name>
<gene>
    <name evidence="1" type="ORF">E5329_29010</name>
</gene>
<evidence type="ECO:0000313" key="2">
    <source>
        <dbReference type="Proteomes" id="UP000304953"/>
    </source>
</evidence>
<reference evidence="1" key="1">
    <citation type="submission" date="2019-04" db="EMBL/GenBank/DDBJ databases">
        <title>Microbes associate with the intestines of laboratory mice.</title>
        <authorList>
            <person name="Navarre W."/>
            <person name="Wong E."/>
            <person name="Huang K."/>
            <person name="Tropini C."/>
            <person name="Ng K."/>
            <person name="Yu B."/>
        </authorList>
    </citation>
    <scope>NUCLEOTIDE SEQUENCE</scope>
    <source>
        <strain evidence="1">NM01_1-7b</strain>
    </source>
</reference>
<accession>A0AC61RLI7</accession>
<organism evidence="1 2">
    <name type="scientific">Petralouisia muris</name>
    <dbReference type="NCBI Taxonomy" id="3032872"/>
    <lineage>
        <taxon>Bacteria</taxon>
        <taxon>Bacillati</taxon>
        <taxon>Bacillota</taxon>
        <taxon>Clostridia</taxon>
        <taxon>Lachnospirales</taxon>
        <taxon>Lachnospiraceae</taxon>
        <taxon>Petralouisia</taxon>
    </lineage>
</organism>
<keyword evidence="2" id="KW-1185">Reference proteome</keyword>
<proteinExistence type="predicted"/>
<evidence type="ECO:0000313" key="1">
    <source>
        <dbReference type="EMBL" id="TGY85174.1"/>
    </source>
</evidence>
<comment type="caution">
    <text evidence="1">The sequence shown here is derived from an EMBL/GenBank/DDBJ whole genome shotgun (WGS) entry which is preliminary data.</text>
</comment>